<feature type="transmembrane region" description="Helical" evidence="1">
    <location>
        <begin position="59"/>
        <end position="76"/>
    </location>
</feature>
<dbReference type="OrthoDB" id="10422094at2759"/>
<evidence type="ECO:0000313" key="3">
    <source>
        <dbReference type="Proteomes" id="UP000813461"/>
    </source>
</evidence>
<gene>
    <name evidence="2" type="ORF">FB567DRAFT_619259</name>
</gene>
<name>A0A8K0W058_9PLEO</name>
<keyword evidence="1" id="KW-1133">Transmembrane helix</keyword>
<dbReference type="AlphaFoldDB" id="A0A8K0W058"/>
<comment type="caution">
    <text evidence="2">The sequence shown here is derived from an EMBL/GenBank/DDBJ whole genome shotgun (WGS) entry which is preliminary data.</text>
</comment>
<proteinExistence type="predicted"/>
<protein>
    <submittedName>
        <fullName evidence="2">Uncharacterized protein</fullName>
    </submittedName>
</protein>
<sequence length="311" mass="36268">MTKLSATFLTFTHVWYTTAFGPALNHIYFWANWQVSTQFTYTMGIESIFTLRRVSLRRYLSYLTIALLASLSYNYLVVNGKWNLLATLFPIAAAGIAIHITQDSYPLPVSYCFAVSITTYLLGYVANGMHLHISSPGKEHATVWPAPLHFLLAFIVLSDLEWCRLRFDQNMPKTMYPDILGVTPFPRYVAFVYEQPQLKRHFRFLNTLNPGWRYILMDFTSFLPMFLAHAQLHHYIVRAIVYDCAEHAGLTLPRFYQFEYWRASCFWPIVLEIILVRPIRLFSALVVAWLGDLLHLYAYKWTGPVDLPFHR</sequence>
<keyword evidence="1" id="KW-0812">Transmembrane</keyword>
<dbReference type="EMBL" id="JAGMVJ010000006">
    <property type="protein sequence ID" value="KAH7089913.1"/>
    <property type="molecule type" value="Genomic_DNA"/>
</dbReference>
<evidence type="ECO:0000313" key="2">
    <source>
        <dbReference type="EMBL" id="KAH7089913.1"/>
    </source>
</evidence>
<feature type="transmembrane region" description="Helical" evidence="1">
    <location>
        <begin position="107"/>
        <end position="126"/>
    </location>
</feature>
<evidence type="ECO:0000256" key="1">
    <source>
        <dbReference type="SAM" id="Phobius"/>
    </source>
</evidence>
<feature type="transmembrane region" description="Helical" evidence="1">
    <location>
        <begin position="82"/>
        <end position="100"/>
    </location>
</feature>
<reference evidence="2" key="1">
    <citation type="journal article" date="2021" name="Nat. Commun.">
        <title>Genetic determinants of endophytism in the Arabidopsis root mycobiome.</title>
        <authorList>
            <person name="Mesny F."/>
            <person name="Miyauchi S."/>
            <person name="Thiergart T."/>
            <person name="Pickel B."/>
            <person name="Atanasova L."/>
            <person name="Karlsson M."/>
            <person name="Huettel B."/>
            <person name="Barry K.W."/>
            <person name="Haridas S."/>
            <person name="Chen C."/>
            <person name="Bauer D."/>
            <person name="Andreopoulos W."/>
            <person name="Pangilinan J."/>
            <person name="LaButti K."/>
            <person name="Riley R."/>
            <person name="Lipzen A."/>
            <person name="Clum A."/>
            <person name="Drula E."/>
            <person name="Henrissat B."/>
            <person name="Kohler A."/>
            <person name="Grigoriev I.V."/>
            <person name="Martin F.M."/>
            <person name="Hacquard S."/>
        </authorList>
    </citation>
    <scope>NUCLEOTIDE SEQUENCE</scope>
    <source>
        <strain evidence="2">MPI-SDFR-AT-0120</strain>
    </source>
</reference>
<keyword evidence="1" id="KW-0472">Membrane</keyword>
<feature type="transmembrane region" description="Helical" evidence="1">
    <location>
        <begin position="146"/>
        <end position="165"/>
    </location>
</feature>
<organism evidence="2 3">
    <name type="scientific">Paraphoma chrysanthemicola</name>
    <dbReference type="NCBI Taxonomy" id="798071"/>
    <lineage>
        <taxon>Eukaryota</taxon>
        <taxon>Fungi</taxon>
        <taxon>Dikarya</taxon>
        <taxon>Ascomycota</taxon>
        <taxon>Pezizomycotina</taxon>
        <taxon>Dothideomycetes</taxon>
        <taxon>Pleosporomycetidae</taxon>
        <taxon>Pleosporales</taxon>
        <taxon>Pleosporineae</taxon>
        <taxon>Phaeosphaeriaceae</taxon>
        <taxon>Paraphoma</taxon>
    </lineage>
</organism>
<accession>A0A8K0W058</accession>
<keyword evidence="3" id="KW-1185">Reference proteome</keyword>
<dbReference type="Proteomes" id="UP000813461">
    <property type="component" value="Unassembled WGS sequence"/>
</dbReference>